<feature type="domain" description="Anti-sigma K factor RskA C-terminal" evidence="1">
    <location>
        <begin position="119"/>
        <end position="285"/>
    </location>
</feature>
<name>A0A8J7U396_9BACT</name>
<proteinExistence type="predicted"/>
<evidence type="ECO:0000259" key="1">
    <source>
        <dbReference type="Pfam" id="PF10099"/>
    </source>
</evidence>
<dbReference type="RefSeq" id="WP_207856470.1">
    <property type="nucleotide sequence ID" value="NZ_JAFREP010000002.1"/>
</dbReference>
<keyword evidence="4" id="KW-1185">Reference proteome</keyword>
<dbReference type="EMBL" id="JAFREP010000006">
    <property type="protein sequence ID" value="MBO1318539.1"/>
    <property type="molecule type" value="Genomic_DNA"/>
</dbReference>
<evidence type="ECO:0000313" key="4">
    <source>
        <dbReference type="Proteomes" id="UP000664417"/>
    </source>
</evidence>
<organism evidence="3 4">
    <name type="scientific">Acanthopleuribacter pedis</name>
    <dbReference type="NCBI Taxonomy" id="442870"/>
    <lineage>
        <taxon>Bacteria</taxon>
        <taxon>Pseudomonadati</taxon>
        <taxon>Acidobacteriota</taxon>
        <taxon>Holophagae</taxon>
        <taxon>Acanthopleuribacterales</taxon>
        <taxon>Acanthopleuribacteraceae</taxon>
        <taxon>Acanthopleuribacter</taxon>
    </lineage>
</organism>
<protein>
    <submittedName>
        <fullName evidence="3">Anti-sigma factor</fullName>
    </submittedName>
</protein>
<dbReference type="InterPro" id="IPR018764">
    <property type="entry name" value="RskA_C"/>
</dbReference>
<dbReference type="EMBL" id="JAFREP010000002">
    <property type="protein sequence ID" value="MBO1317233.1"/>
    <property type="molecule type" value="Genomic_DNA"/>
</dbReference>
<sequence length="300" mass="32285">MNNERLLDILVDRETGDLDRKDRIALAGLELDAYAELEDEIGLAVAAAMLAHEESEEEKLPAELHIHIAEDAKMFFAEKNQKGASPKDEADNGVVTPFPAKETEASSSAGIMTNIIGWLVAAALAAFALLPREPSADQIAEIRTATIAEMRPALEQELRASIEAANRPPSPLEQRQQLLASTDATTLPWQATPDQTATGASGDVVWSGDAQEGYMRIQGLAANDPSTYQYQLWIFDEEGDERFPVDGGVFDMPAGDGEVIIPIDAKIGVKKPALYAITIEKPGGVVVSGRERIVLVAKPG</sequence>
<dbReference type="AlphaFoldDB" id="A0A8J7U396"/>
<dbReference type="GO" id="GO:0005886">
    <property type="term" value="C:plasma membrane"/>
    <property type="evidence" value="ECO:0007669"/>
    <property type="project" value="InterPro"/>
</dbReference>
<dbReference type="Pfam" id="PF10099">
    <property type="entry name" value="RskA_C"/>
    <property type="match status" value="1"/>
</dbReference>
<dbReference type="Proteomes" id="UP000664417">
    <property type="component" value="Unassembled WGS sequence"/>
</dbReference>
<accession>A0A8J7U396</accession>
<comment type="caution">
    <text evidence="3">The sequence shown here is derived from an EMBL/GenBank/DDBJ whole genome shotgun (WGS) entry which is preliminary data.</text>
</comment>
<evidence type="ECO:0000313" key="3">
    <source>
        <dbReference type="EMBL" id="MBO1318539.1"/>
    </source>
</evidence>
<gene>
    <name evidence="2" type="ORF">J3U88_02090</name>
    <name evidence="3" type="ORF">J3U88_08725</name>
</gene>
<reference evidence="3" key="1">
    <citation type="submission" date="2021-03" db="EMBL/GenBank/DDBJ databases">
        <authorList>
            <person name="Wang G."/>
        </authorList>
    </citation>
    <scope>NUCLEOTIDE SEQUENCE</scope>
    <source>
        <strain evidence="3">KCTC 12899</strain>
    </source>
</reference>
<evidence type="ECO:0000313" key="2">
    <source>
        <dbReference type="EMBL" id="MBO1317233.1"/>
    </source>
</evidence>